<feature type="region of interest" description="Disordered" evidence="1">
    <location>
        <begin position="207"/>
        <end position="226"/>
    </location>
</feature>
<dbReference type="Proteomes" id="UP000035016">
    <property type="component" value="Chromosome Chromosome"/>
</dbReference>
<dbReference type="AlphaFoldDB" id="A0A0F7VQ04"/>
<evidence type="ECO:0000256" key="1">
    <source>
        <dbReference type="SAM" id="MobiDB-lite"/>
    </source>
</evidence>
<accession>A0A0F7VQ04</accession>
<protein>
    <recommendedName>
        <fullName evidence="2">DUF317 domain-containing protein</fullName>
    </recommendedName>
</protein>
<dbReference type="InterPro" id="IPR005523">
    <property type="entry name" value="DUF317_SPDY"/>
</dbReference>
<proteinExistence type="predicted"/>
<feature type="domain" description="DUF317" evidence="2">
    <location>
        <begin position="271"/>
        <end position="325"/>
    </location>
</feature>
<organism evidence="3 4">
    <name type="scientific">Streptomyces leeuwenhoekii</name>
    <dbReference type="NCBI Taxonomy" id="1437453"/>
    <lineage>
        <taxon>Bacteria</taxon>
        <taxon>Bacillati</taxon>
        <taxon>Actinomycetota</taxon>
        <taxon>Actinomycetes</taxon>
        <taxon>Kitasatosporales</taxon>
        <taxon>Streptomycetaceae</taxon>
        <taxon>Streptomyces</taxon>
    </lineage>
</organism>
<sequence length="457" mass="50443">MNTPFINAHVRLDTHPTHPSAVTATVTGPHPHVALFALEADGWEAVAADTLVLARIDREEPYWANQAAQQLEAAGITTEISSGLRKAIDEEWTWPNYPMPWCTRAEIRDVSNQAQKIYDDIRVGHLLIHAHAHDGHTTVAVGTYVDAGKSVYLHGENHLRQIADTFDSPAQALTAFERLHGDSMRPGPAPLTEAERQAAQARISLRTPDTALETPTPQPEPSPQGEVVPAYAADPGDHDAIFEEFLAAHDDWEKWRTWSDDTTHAIHESQTLRIEHLHEADPQATSWTVAAYETPVSERMWHLTATGATPAPILKALLTVLVSDDALESDGDLIREKTVTEITRPLADVGWQHTNQGSYLHWKPQEGDVRLTLDAQSPSNTLATWRIWAGQDVHRPEWTVSASSYTPAAVLSHLAGELAYGIGLSQRPAQHRARPRSSVRGAVMPPLLAKPSTRRTR</sequence>
<feature type="region of interest" description="Disordered" evidence="1">
    <location>
        <begin position="429"/>
        <end position="457"/>
    </location>
</feature>
<dbReference type="EMBL" id="LN831790">
    <property type="protein sequence ID" value="CQR61880.1"/>
    <property type="molecule type" value="Genomic_DNA"/>
</dbReference>
<evidence type="ECO:0000313" key="4">
    <source>
        <dbReference type="Proteomes" id="UP000035016"/>
    </source>
</evidence>
<feature type="domain" description="DUF317" evidence="2">
    <location>
        <begin position="366"/>
        <end position="419"/>
    </location>
</feature>
<dbReference type="Pfam" id="PF03771">
    <property type="entry name" value="SPDY"/>
    <property type="match status" value="2"/>
</dbReference>
<reference evidence="3 4" key="1">
    <citation type="submission" date="2015-02" db="EMBL/GenBank/DDBJ databases">
        <authorList>
            <person name="Gomez-Escribano P.J."/>
        </authorList>
    </citation>
    <scope>NUCLEOTIDE SEQUENCE [LARGE SCALE GENOMIC DNA]</scope>
    <source>
        <strain evidence="4">C34 (DSM 42122 / NRRL B-24963)</strain>
    </source>
</reference>
<name>A0A0F7VQ04_STRLW</name>
<dbReference type="RefSeq" id="WP_029381364.1">
    <property type="nucleotide sequence ID" value="NZ_AZSD01000036.1"/>
</dbReference>
<evidence type="ECO:0000259" key="2">
    <source>
        <dbReference type="Pfam" id="PF03771"/>
    </source>
</evidence>
<gene>
    <name evidence="3" type="primary">sle_24190</name>
</gene>
<evidence type="ECO:0000313" key="3">
    <source>
        <dbReference type="EMBL" id="CQR61880.1"/>
    </source>
</evidence>
<dbReference type="KEGG" id="sle:sle_24190"/>